<evidence type="ECO:0000313" key="8">
    <source>
        <dbReference type="Proteomes" id="UP000185426"/>
    </source>
</evidence>
<dbReference type="InterPro" id="IPR011990">
    <property type="entry name" value="TPR-like_helical_dom_sf"/>
</dbReference>
<feature type="repeat" description="TPR" evidence="6">
    <location>
        <begin position="215"/>
        <end position="248"/>
    </location>
</feature>
<comment type="similarity">
    <text evidence="5">Belongs to the Rap family.</text>
</comment>
<dbReference type="AlphaFoldDB" id="A0A1L6ZK51"/>
<evidence type="ECO:0000256" key="5">
    <source>
        <dbReference type="ARBA" id="ARBA00038253"/>
    </source>
</evidence>
<sequence length="370" mass="44092">MEKVLSSHVGVKINEWYKMIRQFSVPDAEILKAEVEWEIDRMEEDQDLLIYYQLMCFRHQLMLDYIKPSFDQSISALVDKIENSNHQLSGMLQYYNAFFRGMHEFSKKEYVQAIQYYKIAERQLALVVDEIEQAEFHFKVAEAYYIMKQTHVSMHHIIKALEIYDRYDLYKVRKIQSLFVIAGNYDDFKRYEKSLPHLHKALDLAEEINDQRLIAKTYLNLGNTYDRQQDYIKAASFYKKGLDKMTENNEDIKPRLFFSLSWTLFKSDKTKEALEYIAKGIKSATAENNLFYKTLLNSLKTIYVDEGIENVRKMFKGLEEKKLYPYIEEFALSLANLYEKRNDSERVADYYRTAIEAQTEIQKGECLYEY</sequence>
<reference evidence="7 8" key="1">
    <citation type="submission" date="2016-05" db="EMBL/GenBank/DDBJ databases">
        <title>Complete Genome and Methylome Analysis of Psychrotrophic Bacterial Isolates from Antarctic Lake Untersee.</title>
        <authorList>
            <person name="Fomenkov A."/>
            <person name="Akimov V.N."/>
            <person name="Vasilyeva L.V."/>
            <person name="Andersen D."/>
            <person name="Vincze T."/>
            <person name="Roberts R.J."/>
        </authorList>
    </citation>
    <scope>NUCLEOTIDE SEQUENCE [LARGE SCALE GENOMIC DNA]</scope>
    <source>
        <strain evidence="7 8">U14-5</strain>
    </source>
</reference>
<dbReference type="PANTHER" id="PTHR46630">
    <property type="entry name" value="TETRATRICOPEPTIDE REPEAT PROTEIN 29"/>
    <property type="match status" value="1"/>
</dbReference>
<evidence type="ECO:0000313" key="7">
    <source>
        <dbReference type="EMBL" id="APT46852.1"/>
    </source>
</evidence>
<keyword evidence="4 6" id="KW-0802">TPR repeat</keyword>
<evidence type="ECO:0000256" key="1">
    <source>
        <dbReference type="ARBA" id="ARBA00004496"/>
    </source>
</evidence>
<dbReference type="SUPFAM" id="SSF48452">
    <property type="entry name" value="TPR-like"/>
    <property type="match status" value="1"/>
</dbReference>
<protein>
    <submittedName>
        <fullName evidence="7">Aspartate phosphatase</fullName>
    </submittedName>
</protein>
<dbReference type="GO" id="GO:0005737">
    <property type="term" value="C:cytoplasm"/>
    <property type="evidence" value="ECO:0007669"/>
    <property type="project" value="UniProtKB-SubCell"/>
</dbReference>
<name>A0A1L6ZK51_BACIA</name>
<dbReference type="InterPro" id="IPR051476">
    <property type="entry name" value="Bac_ResReg_Asp_Phosphatase"/>
</dbReference>
<organism evidence="7 8">
    <name type="scientific">Bacillus safensis</name>
    <dbReference type="NCBI Taxonomy" id="561879"/>
    <lineage>
        <taxon>Bacteria</taxon>
        <taxon>Bacillati</taxon>
        <taxon>Bacillota</taxon>
        <taxon>Bacilli</taxon>
        <taxon>Bacillales</taxon>
        <taxon>Bacillaceae</taxon>
        <taxon>Bacillus</taxon>
    </lineage>
</organism>
<evidence type="ECO:0000256" key="3">
    <source>
        <dbReference type="ARBA" id="ARBA00022737"/>
    </source>
</evidence>
<dbReference type="RefSeq" id="WP_041117201.1">
    <property type="nucleotide sequence ID" value="NZ_CP015607.1"/>
</dbReference>
<proteinExistence type="inferred from homology"/>
<evidence type="ECO:0000256" key="2">
    <source>
        <dbReference type="ARBA" id="ARBA00022490"/>
    </source>
</evidence>
<dbReference type="InterPro" id="IPR019734">
    <property type="entry name" value="TPR_rpt"/>
</dbReference>
<keyword evidence="2" id="KW-0963">Cytoplasm</keyword>
<gene>
    <name evidence="7" type="ORF">BSA145_13910</name>
</gene>
<dbReference type="Pfam" id="PF13424">
    <property type="entry name" value="TPR_12"/>
    <property type="match status" value="1"/>
</dbReference>
<dbReference type="Gene3D" id="1.25.40.10">
    <property type="entry name" value="Tetratricopeptide repeat domain"/>
    <property type="match status" value="1"/>
</dbReference>
<comment type="subcellular location">
    <subcellularLocation>
        <location evidence="1">Cytoplasm</location>
    </subcellularLocation>
</comment>
<evidence type="ECO:0000256" key="6">
    <source>
        <dbReference type="PROSITE-ProRule" id="PRU00339"/>
    </source>
</evidence>
<accession>A0A1L6ZK51</accession>
<dbReference type="PROSITE" id="PS50005">
    <property type="entry name" value="TPR"/>
    <property type="match status" value="1"/>
</dbReference>
<dbReference type="Pfam" id="PF13176">
    <property type="entry name" value="TPR_7"/>
    <property type="match status" value="1"/>
</dbReference>
<dbReference type="Pfam" id="PF18801">
    <property type="entry name" value="RapH_N"/>
    <property type="match status" value="1"/>
</dbReference>
<dbReference type="EMBL" id="CP015607">
    <property type="protein sequence ID" value="APT46852.1"/>
    <property type="molecule type" value="Genomic_DNA"/>
</dbReference>
<dbReference type="Proteomes" id="UP000185426">
    <property type="component" value="Chromosome"/>
</dbReference>
<dbReference type="PANTHER" id="PTHR46630:SF1">
    <property type="entry name" value="TETRATRICOPEPTIDE REPEAT PROTEIN 29"/>
    <property type="match status" value="1"/>
</dbReference>
<keyword evidence="3" id="KW-0677">Repeat</keyword>
<evidence type="ECO:0000256" key="4">
    <source>
        <dbReference type="ARBA" id="ARBA00022803"/>
    </source>
</evidence>
<dbReference type="SMART" id="SM00028">
    <property type="entry name" value="TPR"/>
    <property type="match status" value="5"/>
</dbReference>